<dbReference type="OrthoDB" id="3429988at2759"/>
<evidence type="ECO:0000259" key="6">
    <source>
        <dbReference type="Pfam" id="PF00931"/>
    </source>
</evidence>
<dbReference type="FunFam" id="1.10.10.10:FF:000322">
    <property type="entry name" value="Probable disease resistance protein At1g63360"/>
    <property type="match status" value="1"/>
</dbReference>
<dbReference type="PANTHER" id="PTHR23155:SF1185">
    <property type="entry name" value="DISEASE RESISTANCE RPP8-LIKE PROTEIN 3-RELATED"/>
    <property type="match status" value="1"/>
</dbReference>
<dbReference type="InterPro" id="IPR055414">
    <property type="entry name" value="LRR_R13L4/SHOC2-like"/>
</dbReference>
<keyword evidence="3" id="KW-0677">Repeat</keyword>
<dbReference type="GO" id="GO:0009626">
    <property type="term" value="P:plant-type hypersensitive response"/>
    <property type="evidence" value="ECO:0007669"/>
    <property type="project" value="UniProtKB-ARBA"/>
</dbReference>
<dbReference type="Gene3D" id="3.80.10.10">
    <property type="entry name" value="Ribonuclease Inhibitor"/>
    <property type="match status" value="1"/>
</dbReference>
<dbReference type="InterPro" id="IPR032675">
    <property type="entry name" value="LRR_dom_sf"/>
</dbReference>
<dbReference type="CDD" id="cd14798">
    <property type="entry name" value="RX-CC_like"/>
    <property type="match status" value="1"/>
</dbReference>
<keyword evidence="4" id="KW-0547">Nucleotide-binding</keyword>
<evidence type="ECO:0000256" key="2">
    <source>
        <dbReference type="ARBA" id="ARBA00022614"/>
    </source>
</evidence>
<dbReference type="GO" id="GO:0043531">
    <property type="term" value="F:ADP binding"/>
    <property type="evidence" value="ECO:0007669"/>
    <property type="project" value="InterPro"/>
</dbReference>
<evidence type="ECO:0000259" key="8">
    <source>
        <dbReference type="Pfam" id="PF23559"/>
    </source>
</evidence>
<dbReference type="InterPro" id="IPR042197">
    <property type="entry name" value="Apaf_helical"/>
</dbReference>
<dbReference type="SUPFAM" id="SSF52058">
    <property type="entry name" value="L domain-like"/>
    <property type="match status" value="1"/>
</dbReference>
<dbReference type="InterPro" id="IPR038005">
    <property type="entry name" value="RX-like_CC"/>
</dbReference>
<dbReference type="Gene3D" id="3.40.50.300">
    <property type="entry name" value="P-loop containing nucleotide triphosphate hydrolases"/>
    <property type="match status" value="1"/>
</dbReference>
<dbReference type="Proteomes" id="UP001151287">
    <property type="component" value="Unassembled WGS sequence"/>
</dbReference>
<keyword evidence="2" id="KW-0433">Leucine-rich repeat</keyword>
<organism evidence="10 11">
    <name type="scientific">Rhynchospora breviuscula</name>
    <dbReference type="NCBI Taxonomy" id="2022672"/>
    <lineage>
        <taxon>Eukaryota</taxon>
        <taxon>Viridiplantae</taxon>
        <taxon>Streptophyta</taxon>
        <taxon>Embryophyta</taxon>
        <taxon>Tracheophyta</taxon>
        <taxon>Spermatophyta</taxon>
        <taxon>Magnoliopsida</taxon>
        <taxon>Liliopsida</taxon>
        <taxon>Poales</taxon>
        <taxon>Cyperaceae</taxon>
        <taxon>Cyperoideae</taxon>
        <taxon>Rhynchosporeae</taxon>
        <taxon>Rhynchospora</taxon>
    </lineage>
</organism>
<dbReference type="EMBL" id="JAMQYH010000002">
    <property type="protein sequence ID" value="KAJ1699488.1"/>
    <property type="molecule type" value="Genomic_DNA"/>
</dbReference>
<evidence type="ECO:0000259" key="7">
    <source>
        <dbReference type="Pfam" id="PF18052"/>
    </source>
</evidence>
<dbReference type="Gene3D" id="1.10.8.430">
    <property type="entry name" value="Helical domain of apoptotic protease-activating factors"/>
    <property type="match status" value="1"/>
</dbReference>
<feature type="domain" description="Disease resistance R13L4/SHOC-2-like LRR" evidence="9">
    <location>
        <begin position="540"/>
        <end position="746"/>
    </location>
</feature>
<gene>
    <name evidence="10" type="ORF">LUZ63_008000</name>
</gene>
<dbReference type="FunFam" id="3.40.50.300:FF:001091">
    <property type="entry name" value="Probable disease resistance protein At1g61300"/>
    <property type="match status" value="1"/>
</dbReference>
<evidence type="ECO:0000256" key="4">
    <source>
        <dbReference type="ARBA" id="ARBA00022741"/>
    </source>
</evidence>
<dbReference type="InterPro" id="IPR058922">
    <property type="entry name" value="WHD_DRP"/>
</dbReference>
<dbReference type="Pfam" id="PF18052">
    <property type="entry name" value="Rx_N"/>
    <property type="match status" value="1"/>
</dbReference>
<evidence type="ECO:0000256" key="3">
    <source>
        <dbReference type="ARBA" id="ARBA00022737"/>
    </source>
</evidence>
<evidence type="ECO:0000313" key="11">
    <source>
        <dbReference type="Proteomes" id="UP001151287"/>
    </source>
</evidence>
<feature type="domain" description="Disease resistance N-terminal" evidence="7">
    <location>
        <begin position="7"/>
        <end position="85"/>
    </location>
</feature>
<dbReference type="InterPro" id="IPR036388">
    <property type="entry name" value="WH-like_DNA-bd_sf"/>
</dbReference>
<evidence type="ECO:0000259" key="9">
    <source>
        <dbReference type="Pfam" id="PF23598"/>
    </source>
</evidence>
<dbReference type="AlphaFoldDB" id="A0A9Q0CSR8"/>
<dbReference type="Pfam" id="PF00931">
    <property type="entry name" value="NB-ARC"/>
    <property type="match status" value="1"/>
</dbReference>
<dbReference type="InterPro" id="IPR002182">
    <property type="entry name" value="NB-ARC"/>
</dbReference>
<dbReference type="Gene3D" id="1.20.5.4130">
    <property type="match status" value="1"/>
</dbReference>
<keyword evidence="11" id="KW-1185">Reference proteome</keyword>
<accession>A0A9Q0CSR8</accession>
<reference evidence="10" key="1">
    <citation type="journal article" date="2022" name="Cell">
        <title>Repeat-based holocentromeres influence genome architecture and karyotype evolution.</title>
        <authorList>
            <person name="Hofstatter P.G."/>
            <person name="Thangavel G."/>
            <person name="Lux T."/>
            <person name="Neumann P."/>
            <person name="Vondrak T."/>
            <person name="Novak P."/>
            <person name="Zhang M."/>
            <person name="Costa L."/>
            <person name="Castellani M."/>
            <person name="Scott A."/>
            <person name="Toegelov H."/>
            <person name="Fuchs J."/>
            <person name="Mata-Sucre Y."/>
            <person name="Dias Y."/>
            <person name="Vanzela A.L.L."/>
            <person name="Huettel B."/>
            <person name="Almeida C.C.S."/>
            <person name="Simkova H."/>
            <person name="Souza G."/>
            <person name="Pedrosa-Harand A."/>
            <person name="Macas J."/>
            <person name="Mayer K.F.X."/>
            <person name="Houben A."/>
            <person name="Marques A."/>
        </authorList>
    </citation>
    <scope>NUCLEOTIDE SEQUENCE</scope>
    <source>
        <strain evidence="10">RhyBre1mFocal</strain>
    </source>
</reference>
<protein>
    <submittedName>
        <fullName evidence="10">Uncharacterized protein</fullName>
    </submittedName>
</protein>
<name>A0A9Q0CSR8_9POAL</name>
<comment type="similarity">
    <text evidence="1">Belongs to the disease resistance NB-LRR family.</text>
</comment>
<evidence type="ECO:0000256" key="1">
    <source>
        <dbReference type="ARBA" id="ARBA00008894"/>
    </source>
</evidence>
<sequence>MAEVLLGDVLHKLANITVDKAIEKALSLYGIREEVDKLSRELNYIKAFIKDADRKHIVEERQMQLVKDIIDIAYQIEDAVDIFHSECPEKLPGIRGPLGWLPKKISKIPFIYQFQEEIKKIRGRISEINQFRETYGITMLGEDKIAPPNPQLNPIVDDSEIVGFDTHRNNVANCLLDEAYRSLAVVSIVGPGGLGKTTLAQKVCNSGDVLENFGKPIWINISQAYDLLKILKKIAKDLDISSSNTEDESELAIEIWKFLEKKRYLIVLDDVWAEDLWDTIKNVMPDKNNGSRVLITTRFANVAKIADTKYDPYELSALDHEQNLKIFLRKAVPKKHQFSDGPIDDLKSLAQEFTAKCKGLPLALVVLGSLLSTKPYNFHEWKKLLDTMSWQVDGSKCIDVIATSYEYLPLAKKLCYLYFAAFPEDFEIEVKTLLRIWVAERLIPQEGIRTLEETAECFLEDLVQRSMVQVSKKRSDDSINYCRIHDVLRDLAIQKAKEMNFLIVCSKPDDWKSCKKARRLAFHYSPNFCEPMGDYANPNIRSLLLFGKSRKLDCSKYRVLRVLGCMTWMYLNIEERVALQIFKGLPHLRYLKLVSNIEDKKHEFGKWVRGLKYLETLDLERSTHGDLSEWIWQVKTLKHALLEFLPYNEITHGPPASVDLRNLQTLRNVRYSESSKTFGSPNITEVRELIIQVDEKFSKEEIVTLLLKLEHLVYLGIEGSNAIDLGKLIWKDFPFYKNLKYLKVRSYLFGDDGNEGMLTTDIDSNKTMVLSDDMLPPHLTELRLIKYKFVSDPMAVLQKSHNLKNLCIMGLEKEKEKVLGWRLI</sequence>
<dbReference type="InterPro" id="IPR041118">
    <property type="entry name" value="Rx_N"/>
</dbReference>
<dbReference type="InterPro" id="IPR044974">
    <property type="entry name" value="Disease_R_plants"/>
</dbReference>
<dbReference type="Pfam" id="PF23559">
    <property type="entry name" value="WHD_DRP"/>
    <property type="match status" value="1"/>
</dbReference>
<dbReference type="GO" id="GO:0042742">
    <property type="term" value="P:defense response to bacterium"/>
    <property type="evidence" value="ECO:0007669"/>
    <property type="project" value="UniProtKB-ARBA"/>
</dbReference>
<dbReference type="GO" id="GO:0002758">
    <property type="term" value="P:innate immune response-activating signaling pathway"/>
    <property type="evidence" value="ECO:0007669"/>
    <property type="project" value="UniProtKB-ARBA"/>
</dbReference>
<dbReference type="PANTHER" id="PTHR23155">
    <property type="entry name" value="DISEASE RESISTANCE PROTEIN RP"/>
    <property type="match status" value="1"/>
</dbReference>
<dbReference type="SUPFAM" id="SSF52540">
    <property type="entry name" value="P-loop containing nucleoside triphosphate hydrolases"/>
    <property type="match status" value="1"/>
</dbReference>
<evidence type="ECO:0000313" key="10">
    <source>
        <dbReference type="EMBL" id="KAJ1699488.1"/>
    </source>
</evidence>
<dbReference type="PRINTS" id="PR00364">
    <property type="entry name" value="DISEASERSIST"/>
</dbReference>
<feature type="domain" description="Disease resistance protein winged helix" evidence="8">
    <location>
        <begin position="422"/>
        <end position="492"/>
    </location>
</feature>
<dbReference type="Pfam" id="PF23598">
    <property type="entry name" value="LRR_14"/>
    <property type="match status" value="1"/>
</dbReference>
<proteinExistence type="inferred from homology"/>
<comment type="caution">
    <text evidence="10">The sequence shown here is derived from an EMBL/GenBank/DDBJ whole genome shotgun (WGS) entry which is preliminary data.</text>
</comment>
<dbReference type="Gene3D" id="1.10.10.10">
    <property type="entry name" value="Winged helix-like DNA-binding domain superfamily/Winged helix DNA-binding domain"/>
    <property type="match status" value="1"/>
</dbReference>
<feature type="domain" description="NB-ARC" evidence="6">
    <location>
        <begin position="166"/>
        <end position="335"/>
    </location>
</feature>
<dbReference type="InterPro" id="IPR027417">
    <property type="entry name" value="P-loop_NTPase"/>
</dbReference>
<keyword evidence="5" id="KW-0611">Plant defense</keyword>
<evidence type="ECO:0000256" key="5">
    <source>
        <dbReference type="ARBA" id="ARBA00022821"/>
    </source>
</evidence>